<reference evidence="5 6" key="1">
    <citation type="submission" date="2018-07" db="EMBL/GenBank/DDBJ databases">
        <title>Freshwater and sediment microbial communities from various areas in North America, analyzing microbe dynamics in response to fracking.</title>
        <authorList>
            <person name="Lamendella R."/>
        </authorList>
    </citation>
    <scope>NUCLEOTIDE SEQUENCE [LARGE SCALE GENOMIC DNA]</scope>
    <source>
        <strain evidence="5 6">160A</strain>
    </source>
</reference>
<evidence type="ECO:0000256" key="3">
    <source>
        <dbReference type="ARBA" id="ARBA00023235"/>
    </source>
</evidence>
<dbReference type="Pfam" id="PF07221">
    <property type="entry name" value="GlcNAc_2-epim"/>
    <property type="match status" value="1"/>
</dbReference>
<dbReference type="InterPro" id="IPR028584">
    <property type="entry name" value="Cellobiose_2_epim"/>
</dbReference>
<keyword evidence="3 4" id="KW-0413">Isomerase</keyword>
<dbReference type="InterPro" id="IPR008928">
    <property type="entry name" value="6-hairpin_glycosidase_sf"/>
</dbReference>
<dbReference type="GO" id="GO:0047736">
    <property type="term" value="F:cellobiose epimerase activity"/>
    <property type="evidence" value="ECO:0007669"/>
    <property type="project" value="UniProtKB-UniRule"/>
</dbReference>
<proteinExistence type="inferred from homology"/>
<dbReference type="SUPFAM" id="SSF48208">
    <property type="entry name" value="Six-hairpin glycosidases"/>
    <property type="match status" value="1"/>
</dbReference>
<protein>
    <recommendedName>
        <fullName evidence="4">Cellobiose 2-epimerase</fullName>
        <shortName evidence="4">CE</shortName>
        <ecNumber evidence="4">5.1.3.11</ecNumber>
    </recommendedName>
</protein>
<comment type="function">
    <text evidence="4">Catalyzes the reversible epimerization of cellobiose to 4-O-beta-D-glucopyranosyl-D-mannose (Glc-Man).</text>
</comment>
<organism evidence="5 6">
    <name type="scientific">Marinilabilia salmonicolor</name>
    <dbReference type="NCBI Taxonomy" id="989"/>
    <lineage>
        <taxon>Bacteria</taxon>
        <taxon>Pseudomonadati</taxon>
        <taxon>Bacteroidota</taxon>
        <taxon>Bacteroidia</taxon>
        <taxon>Marinilabiliales</taxon>
        <taxon>Marinilabiliaceae</taxon>
        <taxon>Marinilabilia</taxon>
    </lineage>
</organism>
<comment type="similarity">
    <text evidence="4">Belongs to the cellobiose 2-epimerase family.</text>
</comment>
<dbReference type="InterPro" id="IPR012341">
    <property type="entry name" value="6hp_glycosidase-like_sf"/>
</dbReference>
<dbReference type="AlphaFoldDB" id="A0A368VDI0"/>
<evidence type="ECO:0000256" key="2">
    <source>
        <dbReference type="ARBA" id="ARBA00008558"/>
    </source>
</evidence>
<dbReference type="GO" id="GO:0005975">
    <property type="term" value="P:carbohydrate metabolic process"/>
    <property type="evidence" value="ECO:0007669"/>
    <property type="project" value="InterPro"/>
</dbReference>
<evidence type="ECO:0000313" key="6">
    <source>
        <dbReference type="Proteomes" id="UP000252733"/>
    </source>
</evidence>
<dbReference type="PANTHER" id="PTHR15108">
    <property type="entry name" value="N-ACYLGLUCOSAMINE-2-EPIMERASE"/>
    <property type="match status" value="1"/>
</dbReference>
<dbReference type="Gene3D" id="1.50.10.10">
    <property type="match status" value="1"/>
</dbReference>
<evidence type="ECO:0000313" key="5">
    <source>
        <dbReference type="EMBL" id="RCW39249.1"/>
    </source>
</evidence>
<accession>A0A368VDI0</accession>
<dbReference type="RefSeq" id="WP_114436105.1">
    <property type="nucleotide sequence ID" value="NZ_QPIZ01000001.1"/>
</dbReference>
<comment type="similarity">
    <text evidence="2">Belongs to the N-acylglucosamine 2-epimerase family.</text>
</comment>
<dbReference type="EMBL" id="QPIZ01000001">
    <property type="protein sequence ID" value="RCW39249.1"/>
    <property type="molecule type" value="Genomic_DNA"/>
</dbReference>
<dbReference type="EC" id="5.1.3.11" evidence="4"/>
<comment type="caution">
    <text evidence="5">The sequence shown here is derived from an EMBL/GenBank/DDBJ whole genome shotgun (WGS) entry which is preliminary data.</text>
</comment>
<name>A0A368VDI0_9BACT</name>
<sequence>MGNREQLTADLRRELYNILNFWSSHAVDEEFGGFAGEVDANGKMVAGAEKGLVLNARILWSFSVAYNFLHEEKFLQLAHRAYDYLIHHFWDMEYGGLVWAVDYKGAVSNSRKQIYGQGFGIYGLSEYYRATGKQESLDYAIKLFDLIEQHSYDAVHGGYLEALSADWQPLEDMRLSAKDANSPKSMNTHLHILEPYSNLFRVWKNDKLQDRMKSLVRVFLDKILNNRTGHLQLFFDMDWSVQSNMISYGHDIEGAWLVNEAAELVGDPDLLKESQQKTLKMVEAVMNEGMADDHSLLYEYDFDEGKMHTDRHWWVQGEAMVGFLDAYRHSGNEQFHKAFLKTWQYIKDHVIDHENGGWFGLIGDDGKPLPNEVKAGFWKCPYHNTRALIESIERIDMIPEVK</sequence>
<evidence type="ECO:0000256" key="4">
    <source>
        <dbReference type="HAMAP-Rule" id="MF_00929"/>
    </source>
</evidence>
<evidence type="ECO:0000256" key="1">
    <source>
        <dbReference type="ARBA" id="ARBA00001470"/>
    </source>
</evidence>
<comment type="catalytic activity">
    <reaction evidence="1 4">
        <text>D-cellobiose = beta-D-glucosyl-(1-&gt;4)-D-mannopyranose</text>
        <dbReference type="Rhea" id="RHEA:23384"/>
        <dbReference type="ChEBI" id="CHEBI:17057"/>
        <dbReference type="ChEBI" id="CHEBI:47931"/>
        <dbReference type="EC" id="5.1.3.11"/>
    </reaction>
</comment>
<dbReference type="InterPro" id="IPR010819">
    <property type="entry name" value="AGE/CE"/>
</dbReference>
<keyword evidence="6" id="KW-1185">Reference proteome</keyword>
<gene>
    <name evidence="5" type="ORF">DFO77_10117</name>
</gene>
<dbReference type="Proteomes" id="UP000252733">
    <property type="component" value="Unassembled WGS sequence"/>
</dbReference>
<dbReference type="HAMAP" id="MF_00929">
    <property type="entry name" value="Cellobiose_2_epim"/>
    <property type="match status" value="1"/>
</dbReference>